<evidence type="ECO:0000313" key="2">
    <source>
        <dbReference type="Proteomes" id="UP000782519"/>
    </source>
</evidence>
<sequence length="318" mass="32968">MTTTITINVTNNSPTLQNFFFFQQPAQYSGGQQVYTNSLYSQALLPYATSGAVLTFSMVLQYYAGVQQQVAPPQIGQPSGQLAAIQAINLTPAAGGTQTNNTTTMTVSPSLGLSVPVSTVGPQAGSFRIVTPTFNPMLNQYNAGSAVQSLAGGITLSNFVTAQPTSNLDCQPVIKFYVQTGTYTAGTVMNFTSSSINAALCDATPGYTTFNVSYNLDGTWTVTNMALGRLADGSLGLVERSVSSTALAAPANADVWNEAGTAQLATGNAANFNLPMTIANLSNPGAIQILKEYQVGQIGGQRKGAMCTALAGATGTFS</sequence>
<comment type="caution">
    <text evidence="1">The sequence shown here is derived from an EMBL/GenBank/DDBJ whole genome shotgun (WGS) entry which is preliminary data.</text>
</comment>
<dbReference type="EMBL" id="JACRJB010000025">
    <property type="protein sequence ID" value="MBI5129760.1"/>
    <property type="molecule type" value="Genomic_DNA"/>
</dbReference>
<proteinExistence type="predicted"/>
<name>A0A933RW59_RHOPL</name>
<gene>
    <name evidence="1" type="ORF">HZA66_09980</name>
</gene>
<dbReference type="Proteomes" id="UP000782519">
    <property type="component" value="Unassembled WGS sequence"/>
</dbReference>
<accession>A0A933RW59</accession>
<organism evidence="1 2">
    <name type="scientific">Rhodopseudomonas palustris</name>
    <dbReference type="NCBI Taxonomy" id="1076"/>
    <lineage>
        <taxon>Bacteria</taxon>
        <taxon>Pseudomonadati</taxon>
        <taxon>Pseudomonadota</taxon>
        <taxon>Alphaproteobacteria</taxon>
        <taxon>Hyphomicrobiales</taxon>
        <taxon>Nitrobacteraceae</taxon>
        <taxon>Rhodopseudomonas</taxon>
    </lineage>
</organism>
<protein>
    <submittedName>
        <fullName evidence="1">Uncharacterized protein</fullName>
    </submittedName>
</protein>
<evidence type="ECO:0000313" key="1">
    <source>
        <dbReference type="EMBL" id="MBI5129760.1"/>
    </source>
</evidence>
<reference evidence="1" key="1">
    <citation type="submission" date="2020-07" db="EMBL/GenBank/DDBJ databases">
        <title>Huge and variable diversity of episymbiotic CPR bacteria and DPANN archaea in groundwater ecosystems.</title>
        <authorList>
            <person name="He C.Y."/>
            <person name="Keren R."/>
            <person name="Whittaker M."/>
            <person name="Farag I.F."/>
            <person name="Doudna J."/>
            <person name="Cate J.H.D."/>
            <person name="Banfield J.F."/>
        </authorList>
    </citation>
    <scope>NUCLEOTIDE SEQUENCE</scope>
    <source>
        <strain evidence="1">NC_groundwater_1818_Pr3_B-0.1um_66_35</strain>
    </source>
</reference>
<dbReference type="AlphaFoldDB" id="A0A933RW59"/>